<reference evidence="8" key="1">
    <citation type="journal article" date="2020" name="Stud. Mycol.">
        <title>101 Dothideomycetes genomes: a test case for predicting lifestyles and emergence of pathogens.</title>
        <authorList>
            <person name="Haridas S."/>
            <person name="Albert R."/>
            <person name="Binder M."/>
            <person name="Bloem J."/>
            <person name="Labutti K."/>
            <person name="Salamov A."/>
            <person name="Andreopoulos B."/>
            <person name="Baker S."/>
            <person name="Barry K."/>
            <person name="Bills G."/>
            <person name="Bluhm B."/>
            <person name="Cannon C."/>
            <person name="Castanera R."/>
            <person name="Culley D."/>
            <person name="Daum C."/>
            <person name="Ezra D."/>
            <person name="Gonzalez J."/>
            <person name="Henrissat B."/>
            <person name="Kuo A."/>
            <person name="Liang C."/>
            <person name="Lipzen A."/>
            <person name="Lutzoni F."/>
            <person name="Magnuson J."/>
            <person name="Mondo S."/>
            <person name="Nolan M."/>
            <person name="Ohm R."/>
            <person name="Pangilinan J."/>
            <person name="Park H.-J."/>
            <person name="Ramirez L."/>
            <person name="Alfaro M."/>
            <person name="Sun H."/>
            <person name="Tritt A."/>
            <person name="Yoshinaga Y."/>
            <person name="Zwiers L.-H."/>
            <person name="Turgeon B."/>
            <person name="Goodwin S."/>
            <person name="Spatafora J."/>
            <person name="Crous P."/>
            <person name="Grigoriev I."/>
        </authorList>
    </citation>
    <scope>NUCLEOTIDE SEQUENCE</scope>
    <source>
        <strain evidence="8">CBS 123094</strain>
    </source>
</reference>
<keyword evidence="3 5" id="KW-0479">Metal-binding</keyword>
<comment type="cofactor">
    <cofactor evidence="1 5">
        <name>heme</name>
        <dbReference type="ChEBI" id="CHEBI:30413"/>
    </cofactor>
</comment>
<evidence type="ECO:0000256" key="2">
    <source>
        <dbReference type="ARBA" id="ARBA00010617"/>
    </source>
</evidence>
<accession>A0A6A5VVW4</accession>
<keyword evidence="9" id="KW-1185">Reference proteome</keyword>
<dbReference type="Pfam" id="PF00067">
    <property type="entry name" value="p450"/>
    <property type="match status" value="1"/>
</dbReference>
<keyword evidence="4 5" id="KW-0408">Iron</keyword>
<evidence type="ECO:0000313" key="8">
    <source>
        <dbReference type="EMBL" id="KAF1993912.1"/>
    </source>
</evidence>
<dbReference type="InterPro" id="IPR017972">
    <property type="entry name" value="Cyt_P450_CS"/>
</dbReference>
<gene>
    <name evidence="8" type="ORF">P154DRAFT_557506</name>
</gene>
<dbReference type="InterPro" id="IPR002403">
    <property type="entry name" value="Cyt_P450_E_grp-IV"/>
</dbReference>
<dbReference type="CDD" id="cd11040">
    <property type="entry name" value="CYP7_CYP8-like"/>
    <property type="match status" value="1"/>
</dbReference>
<feature type="region of interest" description="Disordered" evidence="7">
    <location>
        <begin position="431"/>
        <end position="454"/>
    </location>
</feature>
<name>A0A6A5VVW4_9PLEO</name>
<evidence type="ECO:0000256" key="4">
    <source>
        <dbReference type="ARBA" id="ARBA00023004"/>
    </source>
</evidence>
<evidence type="ECO:0000256" key="7">
    <source>
        <dbReference type="SAM" id="MobiDB-lite"/>
    </source>
</evidence>
<dbReference type="GO" id="GO:0004497">
    <property type="term" value="F:monooxygenase activity"/>
    <property type="evidence" value="ECO:0007669"/>
    <property type="project" value="UniProtKB-KW"/>
</dbReference>
<dbReference type="PROSITE" id="PS00086">
    <property type="entry name" value="CYTOCHROME_P450"/>
    <property type="match status" value="1"/>
</dbReference>
<evidence type="ECO:0000256" key="5">
    <source>
        <dbReference type="PIRSR" id="PIRSR602403-1"/>
    </source>
</evidence>
<dbReference type="Gene3D" id="1.10.630.10">
    <property type="entry name" value="Cytochrome P450"/>
    <property type="match status" value="1"/>
</dbReference>
<feature type="compositionally biased region" description="Polar residues" evidence="7">
    <location>
        <begin position="438"/>
        <end position="452"/>
    </location>
</feature>
<dbReference type="EMBL" id="ML977679">
    <property type="protein sequence ID" value="KAF1993912.1"/>
    <property type="molecule type" value="Genomic_DNA"/>
</dbReference>
<evidence type="ECO:0000313" key="9">
    <source>
        <dbReference type="Proteomes" id="UP000799779"/>
    </source>
</evidence>
<evidence type="ECO:0000256" key="3">
    <source>
        <dbReference type="ARBA" id="ARBA00022723"/>
    </source>
</evidence>
<organism evidence="8 9">
    <name type="scientific">Amniculicola lignicola CBS 123094</name>
    <dbReference type="NCBI Taxonomy" id="1392246"/>
    <lineage>
        <taxon>Eukaryota</taxon>
        <taxon>Fungi</taxon>
        <taxon>Dikarya</taxon>
        <taxon>Ascomycota</taxon>
        <taxon>Pezizomycotina</taxon>
        <taxon>Dothideomycetes</taxon>
        <taxon>Pleosporomycetidae</taxon>
        <taxon>Pleosporales</taxon>
        <taxon>Amniculicolaceae</taxon>
        <taxon>Amniculicola</taxon>
    </lineage>
</organism>
<dbReference type="PANTHER" id="PTHR47582:SF1">
    <property type="entry name" value="P450, PUTATIVE (EUROFUNG)-RELATED"/>
    <property type="match status" value="1"/>
</dbReference>
<dbReference type="InterPro" id="IPR053007">
    <property type="entry name" value="CYP450_monoxygenase_sec-met"/>
</dbReference>
<dbReference type="OrthoDB" id="1470350at2759"/>
<evidence type="ECO:0000256" key="6">
    <source>
        <dbReference type="RuleBase" id="RU000461"/>
    </source>
</evidence>
<dbReference type="GO" id="GO:0020037">
    <property type="term" value="F:heme binding"/>
    <property type="evidence" value="ECO:0007669"/>
    <property type="project" value="InterPro"/>
</dbReference>
<keyword evidence="5 6" id="KW-0349">Heme</keyword>
<dbReference type="InterPro" id="IPR001128">
    <property type="entry name" value="Cyt_P450"/>
</dbReference>
<evidence type="ECO:0000256" key="1">
    <source>
        <dbReference type="ARBA" id="ARBA00001971"/>
    </source>
</evidence>
<keyword evidence="6" id="KW-0503">Monooxygenase</keyword>
<proteinExistence type="inferred from homology"/>
<dbReference type="InterPro" id="IPR036396">
    <property type="entry name" value="Cyt_P450_sf"/>
</dbReference>
<feature type="binding site" description="axial binding residue" evidence="5">
    <location>
        <position position="473"/>
    </location>
    <ligand>
        <name>heme</name>
        <dbReference type="ChEBI" id="CHEBI:30413"/>
    </ligand>
    <ligandPart>
        <name>Fe</name>
        <dbReference type="ChEBI" id="CHEBI:18248"/>
    </ligandPart>
</feature>
<dbReference type="Proteomes" id="UP000799779">
    <property type="component" value="Unassembled WGS sequence"/>
</dbReference>
<dbReference type="PANTHER" id="PTHR47582">
    <property type="entry name" value="P450, PUTATIVE (EUROFUNG)-RELATED"/>
    <property type="match status" value="1"/>
</dbReference>
<sequence>MSVVLNVLLAVVAVYFGLRKLLALTHDAREPPMVETGIPFFTPIFGMVRWRNRYYNRLRDQHRIPIYTLRFPFQKIYVINSAPLINSVQRAYKTLTFQAVSDQFAKLICDTSSTATQLSRQELENWSQGGKDVAHSPSHVIFQGLKPGKGLDDIYKTMVEALGKSVDGLDIGEEGEGKRARLLEWVREGLTGAIGEGVYGEGNPYRSREMREALWKYEGGLGALSIGILPGLLAREAVQARKYASDIFEEYFSSGSCQGGGSMTKTRYTYYSEHGYPIRDIAKLELGNGIAIFSNTIPTTFWIIFHVFSSPELLSSLRSELESHATTSQDCDGSPIYTIDVENIKRSSPLLLSTFRETLRHHASGIGVRKVMAPHYLSSPSSSSSSSSSTSSTYLLQKDAIIIMPASVQHSDPKIWGPDESTFTPTRFIPKQFDPDTTKSNPISPATTSPTEFSPLATPVSALRAFGGGTTLCPGRHFATTAILSLVAMLILQYDIIPISGKWVEPSSEKAALTAAVRGPDEDIPVEVRRRQRMEGRWVWRVTGGKGEGLGIVEEDI</sequence>
<dbReference type="GO" id="GO:0005506">
    <property type="term" value="F:iron ion binding"/>
    <property type="evidence" value="ECO:0007669"/>
    <property type="project" value="InterPro"/>
</dbReference>
<dbReference type="SUPFAM" id="SSF48264">
    <property type="entry name" value="Cytochrome P450"/>
    <property type="match status" value="1"/>
</dbReference>
<dbReference type="PRINTS" id="PR00465">
    <property type="entry name" value="EP450IV"/>
</dbReference>
<keyword evidence="6" id="KW-0560">Oxidoreductase</keyword>
<dbReference type="GO" id="GO:0016705">
    <property type="term" value="F:oxidoreductase activity, acting on paired donors, with incorporation or reduction of molecular oxygen"/>
    <property type="evidence" value="ECO:0007669"/>
    <property type="project" value="InterPro"/>
</dbReference>
<dbReference type="AlphaFoldDB" id="A0A6A5VVW4"/>
<protein>
    <submittedName>
        <fullName evidence="8">Cytochrome P450</fullName>
    </submittedName>
</protein>
<comment type="similarity">
    <text evidence="2 6">Belongs to the cytochrome P450 family.</text>
</comment>